<reference evidence="2 3" key="1">
    <citation type="journal article" date="2016" name="Nat. Commun.">
        <title>Thousands of microbial genomes shed light on interconnected biogeochemical processes in an aquifer system.</title>
        <authorList>
            <person name="Anantharaman K."/>
            <person name="Brown C.T."/>
            <person name="Hug L.A."/>
            <person name="Sharon I."/>
            <person name="Castelle C.J."/>
            <person name="Probst A.J."/>
            <person name="Thomas B.C."/>
            <person name="Singh A."/>
            <person name="Wilkins M.J."/>
            <person name="Karaoz U."/>
            <person name="Brodie E.L."/>
            <person name="Williams K.H."/>
            <person name="Hubbard S.S."/>
            <person name="Banfield J.F."/>
        </authorList>
    </citation>
    <scope>NUCLEOTIDE SEQUENCE [LARGE SCALE GENOMIC DNA]</scope>
</reference>
<evidence type="ECO:0000313" key="2">
    <source>
        <dbReference type="EMBL" id="OHB10715.1"/>
    </source>
</evidence>
<protein>
    <submittedName>
        <fullName evidence="2">Uncharacterized protein</fullName>
    </submittedName>
</protein>
<feature type="transmembrane region" description="Helical" evidence="1">
    <location>
        <begin position="108"/>
        <end position="126"/>
    </location>
</feature>
<dbReference type="STRING" id="1802772.A3H60_00875"/>
<name>A0A1G2UMU7_9BACT</name>
<keyword evidence="1" id="KW-0472">Membrane</keyword>
<dbReference type="InterPro" id="IPR043993">
    <property type="entry name" value="T4SS_pilin"/>
</dbReference>
<feature type="transmembrane region" description="Helical" evidence="1">
    <location>
        <begin position="72"/>
        <end position="96"/>
    </location>
</feature>
<organism evidence="2 3">
    <name type="scientific">Candidatus Zambryskibacteria bacterium RIFCSPLOWO2_02_FULL_44_12b</name>
    <dbReference type="NCBI Taxonomy" id="1802772"/>
    <lineage>
        <taxon>Bacteria</taxon>
        <taxon>Candidatus Zambryskiibacteriota</taxon>
    </lineage>
</organism>
<dbReference type="Pfam" id="PF18895">
    <property type="entry name" value="T4SS_pilin"/>
    <property type="match status" value="1"/>
</dbReference>
<evidence type="ECO:0000256" key="1">
    <source>
        <dbReference type="SAM" id="Phobius"/>
    </source>
</evidence>
<comment type="caution">
    <text evidence="2">The sequence shown here is derived from an EMBL/GenBank/DDBJ whole genome shotgun (WGS) entry which is preliminary data.</text>
</comment>
<dbReference type="AlphaFoldDB" id="A0A1G2UMU7"/>
<keyword evidence="1" id="KW-0812">Transmembrane</keyword>
<evidence type="ECO:0000313" key="3">
    <source>
        <dbReference type="Proteomes" id="UP000177202"/>
    </source>
</evidence>
<gene>
    <name evidence="2" type="ORF">A3H60_00875</name>
</gene>
<dbReference type="Proteomes" id="UP000177202">
    <property type="component" value="Unassembled WGS sequence"/>
</dbReference>
<keyword evidence="1" id="KW-1133">Transmembrane helix</keyword>
<accession>A0A1G2UMU7</accession>
<proteinExistence type="predicted"/>
<sequence length="143" mass="14872">MNIKKLSTFLVSFSLLFIVGVVSVYATQHGGGTNPPQGGGTSIPVNITLDNPFKQGVGNSLFTLMKAIVDNIILPVGGVLAVLAFIYSGFLYVTASGNDTKLKTAHKSLLYTAIGTAVLLGSWLLANVICSTINQLGGPVCQS</sequence>
<dbReference type="EMBL" id="MHWP01000010">
    <property type="protein sequence ID" value="OHB10715.1"/>
    <property type="molecule type" value="Genomic_DNA"/>
</dbReference>